<protein>
    <submittedName>
        <fullName evidence="2">Carboxymethylenebutenolidase</fullName>
    </submittedName>
</protein>
<feature type="domain" description="Dienelactone hydrolase" evidence="1">
    <location>
        <begin position="29"/>
        <end position="242"/>
    </location>
</feature>
<name>A0A1G7N184_9ACTN</name>
<dbReference type="Proteomes" id="UP000198863">
    <property type="component" value="Unassembled WGS sequence"/>
</dbReference>
<sequence length="249" mass="25617">MGRRPPGQGVAVTTATTTHGGYLAVPVPTSDRPGPWPGVVLVHDAFGPGDDMHEQADWLAAAGYVVLMPDLYAGRSAVRCLKGTFAQLSQRHGPAFDQLEAARAALAQDPRCTGRVGVIGYCMGGGFALLLAGRPGWSAAGVNYGQVPDDVADVLAGACPVVASFGGKDTSLPGAAAKVQAAADAAGIAADVHEYPQARHGFLNRLAAASPLTPLMKVAGVGYDHDAAADAKRRILAFFDTHLRAPDRA</sequence>
<dbReference type="Gene3D" id="3.40.50.1820">
    <property type="entry name" value="alpha/beta hydrolase"/>
    <property type="match status" value="1"/>
</dbReference>
<dbReference type="SUPFAM" id="SSF53474">
    <property type="entry name" value="alpha/beta-Hydrolases"/>
    <property type="match status" value="1"/>
</dbReference>
<evidence type="ECO:0000259" key="1">
    <source>
        <dbReference type="Pfam" id="PF01738"/>
    </source>
</evidence>
<dbReference type="EMBL" id="FNCF01000001">
    <property type="protein sequence ID" value="SDF67687.1"/>
    <property type="molecule type" value="Genomic_DNA"/>
</dbReference>
<dbReference type="InterPro" id="IPR051049">
    <property type="entry name" value="Dienelactone_hydrolase-like"/>
</dbReference>
<evidence type="ECO:0000313" key="2">
    <source>
        <dbReference type="EMBL" id="SDF67687.1"/>
    </source>
</evidence>
<keyword evidence="3" id="KW-1185">Reference proteome</keyword>
<proteinExistence type="predicted"/>
<accession>A0A1G7N184</accession>
<gene>
    <name evidence="2" type="ORF">SAMN05660324_0855</name>
</gene>
<dbReference type="Pfam" id="PF01738">
    <property type="entry name" value="DLH"/>
    <property type="match status" value="1"/>
</dbReference>
<dbReference type="AlphaFoldDB" id="A0A1G7N184"/>
<dbReference type="InterPro" id="IPR029058">
    <property type="entry name" value="AB_hydrolase_fold"/>
</dbReference>
<organism evidence="2 3">
    <name type="scientific">Klenkia brasiliensis</name>
    <dbReference type="NCBI Taxonomy" id="333142"/>
    <lineage>
        <taxon>Bacteria</taxon>
        <taxon>Bacillati</taxon>
        <taxon>Actinomycetota</taxon>
        <taxon>Actinomycetes</taxon>
        <taxon>Geodermatophilales</taxon>
        <taxon>Geodermatophilaceae</taxon>
        <taxon>Klenkia</taxon>
    </lineage>
</organism>
<dbReference type="PANTHER" id="PTHR46623:SF6">
    <property type="entry name" value="ALPHA_BETA-HYDROLASES SUPERFAMILY PROTEIN"/>
    <property type="match status" value="1"/>
</dbReference>
<evidence type="ECO:0000313" key="3">
    <source>
        <dbReference type="Proteomes" id="UP000198863"/>
    </source>
</evidence>
<dbReference type="PANTHER" id="PTHR46623">
    <property type="entry name" value="CARBOXYMETHYLENEBUTENOLIDASE-RELATED"/>
    <property type="match status" value="1"/>
</dbReference>
<dbReference type="OrthoDB" id="3208682at2"/>
<dbReference type="InterPro" id="IPR002925">
    <property type="entry name" value="Dienelactn_hydro"/>
</dbReference>
<reference evidence="3" key="1">
    <citation type="submission" date="2016-10" db="EMBL/GenBank/DDBJ databases">
        <authorList>
            <person name="Varghese N."/>
            <person name="Submissions S."/>
        </authorList>
    </citation>
    <scope>NUCLEOTIDE SEQUENCE [LARGE SCALE GENOMIC DNA]</scope>
    <source>
        <strain evidence="3">DSM 44526</strain>
    </source>
</reference>
<dbReference type="GO" id="GO:0016787">
    <property type="term" value="F:hydrolase activity"/>
    <property type="evidence" value="ECO:0007669"/>
    <property type="project" value="InterPro"/>
</dbReference>